<proteinExistence type="predicted"/>
<feature type="compositionally biased region" description="Basic and acidic residues" evidence="1">
    <location>
        <begin position="75"/>
        <end position="99"/>
    </location>
</feature>
<accession>A0A5E4ENG5</accession>
<organism evidence="3 4">
    <name type="scientific">Prunus dulcis</name>
    <name type="common">Almond</name>
    <name type="synonym">Amygdalus dulcis</name>
    <dbReference type="NCBI Taxonomy" id="3755"/>
    <lineage>
        <taxon>Eukaryota</taxon>
        <taxon>Viridiplantae</taxon>
        <taxon>Streptophyta</taxon>
        <taxon>Embryophyta</taxon>
        <taxon>Tracheophyta</taxon>
        <taxon>Spermatophyta</taxon>
        <taxon>Magnoliopsida</taxon>
        <taxon>eudicotyledons</taxon>
        <taxon>Gunneridae</taxon>
        <taxon>Pentapetalae</taxon>
        <taxon>rosids</taxon>
        <taxon>fabids</taxon>
        <taxon>Rosales</taxon>
        <taxon>Rosaceae</taxon>
        <taxon>Amygdaloideae</taxon>
        <taxon>Amygdaleae</taxon>
        <taxon>Prunus</taxon>
    </lineage>
</organism>
<dbReference type="Proteomes" id="UP000327085">
    <property type="component" value="Chromosome 7"/>
</dbReference>
<name>A0A5E4ENG5_PRUDU</name>
<dbReference type="Pfam" id="PF07526">
    <property type="entry name" value="POX"/>
    <property type="match status" value="1"/>
</dbReference>
<evidence type="ECO:0000313" key="3">
    <source>
        <dbReference type="EMBL" id="VVA15398.1"/>
    </source>
</evidence>
<feature type="domain" description="POX" evidence="2">
    <location>
        <begin position="52"/>
        <end position="138"/>
    </location>
</feature>
<feature type="region of interest" description="Disordered" evidence="1">
    <location>
        <begin position="74"/>
        <end position="121"/>
    </location>
</feature>
<reference evidence="4" key="1">
    <citation type="journal article" date="2020" name="Plant J.">
        <title>Transposons played a major role in the diversification between the closely related almond and peach genomes: results from the almond genome sequence.</title>
        <authorList>
            <person name="Alioto T."/>
            <person name="Alexiou K.G."/>
            <person name="Bardil A."/>
            <person name="Barteri F."/>
            <person name="Castanera R."/>
            <person name="Cruz F."/>
            <person name="Dhingra A."/>
            <person name="Duval H."/>
            <person name="Fernandez I Marti A."/>
            <person name="Frias L."/>
            <person name="Galan B."/>
            <person name="Garcia J.L."/>
            <person name="Howad W."/>
            <person name="Gomez-Garrido J."/>
            <person name="Gut M."/>
            <person name="Julca I."/>
            <person name="Morata J."/>
            <person name="Puigdomenech P."/>
            <person name="Ribeca P."/>
            <person name="Rubio Cabetas M.J."/>
            <person name="Vlasova A."/>
            <person name="Wirthensohn M."/>
            <person name="Garcia-Mas J."/>
            <person name="Gabaldon T."/>
            <person name="Casacuberta J.M."/>
            <person name="Arus P."/>
        </authorList>
    </citation>
    <scope>NUCLEOTIDE SEQUENCE [LARGE SCALE GENOMIC DNA]</scope>
    <source>
        <strain evidence="4">cv. Texas</strain>
    </source>
</reference>
<keyword evidence="3" id="KW-0371">Homeobox</keyword>
<dbReference type="AlphaFoldDB" id="A0A5E4ENG5"/>
<dbReference type="InParanoid" id="A0A5E4ENG5"/>
<evidence type="ECO:0000259" key="2">
    <source>
        <dbReference type="Pfam" id="PF07526"/>
    </source>
</evidence>
<sequence length="138" mass="15481">MARFSPISSKTESLVVDWSFVKVEDIADEGNPDSSIGDLSSYGMSSIARAIPNNEYFKAAQQLLDEVVNVQKTLKQHDREKNQSTHEHRDDGSKNELESHISSNPQDTASNSQCELSHAEKQELQSKLTKLLFMLDEV</sequence>
<gene>
    <name evidence="3" type="ORF">ALMOND_2B032689</name>
</gene>
<dbReference type="GO" id="GO:0003677">
    <property type="term" value="F:DNA binding"/>
    <property type="evidence" value="ECO:0007669"/>
    <property type="project" value="UniProtKB-KW"/>
</dbReference>
<dbReference type="Gramene" id="VVA15398">
    <property type="protein sequence ID" value="VVA15398"/>
    <property type="gene ID" value="Prudul26B032689"/>
</dbReference>
<feature type="compositionally biased region" description="Polar residues" evidence="1">
    <location>
        <begin position="100"/>
        <end position="115"/>
    </location>
</feature>
<protein>
    <submittedName>
        <fullName evidence="3">PREDICTED: BEL1 homeodomain</fullName>
    </submittedName>
</protein>
<evidence type="ECO:0000313" key="4">
    <source>
        <dbReference type="Proteomes" id="UP000327085"/>
    </source>
</evidence>
<dbReference type="InterPro" id="IPR006563">
    <property type="entry name" value="POX_dom"/>
</dbReference>
<dbReference type="EMBL" id="CABIKO010000014">
    <property type="protein sequence ID" value="VVA15398.1"/>
    <property type="molecule type" value="Genomic_DNA"/>
</dbReference>
<evidence type="ECO:0000256" key="1">
    <source>
        <dbReference type="SAM" id="MobiDB-lite"/>
    </source>
</evidence>
<keyword evidence="3" id="KW-0238">DNA-binding</keyword>